<dbReference type="Proteomes" id="UP000292957">
    <property type="component" value="Unassembled WGS sequence"/>
</dbReference>
<organism evidence="1">
    <name type="scientific">Dichomitus squalens</name>
    <dbReference type="NCBI Taxonomy" id="114155"/>
    <lineage>
        <taxon>Eukaryota</taxon>
        <taxon>Fungi</taxon>
        <taxon>Dikarya</taxon>
        <taxon>Basidiomycota</taxon>
        <taxon>Agaricomycotina</taxon>
        <taxon>Agaricomycetes</taxon>
        <taxon>Polyporales</taxon>
        <taxon>Polyporaceae</taxon>
        <taxon>Dichomitus</taxon>
    </lineage>
</organism>
<evidence type="ECO:0000313" key="1">
    <source>
        <dbReference type="EMBL" id="TBU29432.1"/>
    </source>
</evidence>
<proteinExistence type="predicted"/>
<dbReference type="AlphaFoldDB" id="A0A4Q9MSA6"/>
<name>A0A4Q9MSA6_9APHY</name>
<dbReference type="OrthoDB" id="3168582at2759"/>
<protein>
    <submittedName>
        <fullName evidence="1">Uncharacterized protein</fullName>
    </submittedName>
</protein>
<reference evidence="1" key="1">
    <citation type="submission" date="2019-01" db="EMBL/GenBank/DDBJ databases">
        <title>Draft genome sequences of three monokaryotic isolates of the white-rot basidiomycete fungus Dichomitus squalens.</title>
        <authorList>
            <consortium name="DOE Joint Genome Institute"/>
            <person name="Lopez S.C."/>
            <person name="Andreopoulos B."/>
            <person name="Pangilinan J."/>
            <person name="Lipzen A."/>
            <person name="Riley R."/>
            <person name="Ahrendt S."/>
            <person name="Ng V."/>
            <person name="Barry K."/>
            <person name="Daum C."/>
            <person name="Grigoriev I.V."/>
            <person name="Hilden K.S."/>
            <person name="Makela M.R."/>
            <person name="de Vries R.P."/>
        </authorList>
    </citation>
    <scope>NUCLEOTIDE SEQUENCE [LARGE SCALE GENOMIC DNA]</scope>
    <source>
        <strain evidence="1">OM18370.1</strain>
    </source>
</reference>
<sequence>MHEVSRLLQAAAALSQLLRDAGVPHAFYGSVLTAVLSKAPLADEISCIVEGGAVHPFRRVRQACAGNEDFLIVASPWSNRLHVKYQRLIPPIDIEILPAGEEGPRRLDGATVMIVGRVPFLTITEFIRAKIKAWSIRGSERDAQEITFAMSRYWNRVDLNRIPEQEMNEFASRFPAVASSWHELKRKYGMYVLAVPSTSFVRNAQLC</sequence>
<accession>A0A4Q9MSA6</accession>
<gene>
    <name evidence="1" type="ORF">BD311DRAFT_661103</name>
</gene>
<dbReference type="EMBL" id="ML143413">
    <property type="protein sequence ID" value="TBU29432.1"/>
    <property type="molecule type" value="Genomic_DNA"/>
</dbReference>